<name>A0AAD5NL28_ACENE</name>
<dbReference type="EMBL" id="JAJSOW010000105">
    <property type="protein sequence ID" value="KAI9164822.1"/>
    <property type="molecule type" value="Genomic_DNA"/>
</dbReference>
<organism evidence="4 5">
    <name type="scientific">Acer negundo</name>
    <name type="common">Box elder</name>
    <dbReference type="NCBI Taxonomy" id="4023"/>
    <lineage>
        <taxon>Eukaryota</taxon>
        <taxon>Viridiplantae</taxon>
        <taxon>Streptophyta</taxon>
        <taxon>Embryophyta</taxon>
        <taxon>Tracheophyta</taxon>
        <taxon>Spermatophyta</taxon>
        <taxon>Magnoliopsida</taxon>
        <taxon>eudicotyledons</taxon>
        <taxon>Gunneridae</taxon>
        <taxon>Pentapetalae</taxon>
        <taxon>rosids</taxon>
        <taxon>malvids</taxon>
        <taxon>Sapindales</taxon>
        <taxon>Sapindaceae</taxon>
        <taxon>Hippocastanoideae</taxon>
        <taxon>Acereae</taxon>
        <taxon>Acer</taxon>
    </lineage>
</organism>
<evidence type="ECO:0000256" key="1">
    <source>
        <dbReference type="PROSITE-ProRule" id="PRU00047"/>
    </source>
</evidence>
<dbReference type="InterPro" id="IPR001878">
    <property type="entry name" value="Znf_CCHC"/>
</dbReference>
<keyword evidence="1" id="KW-0862">Zinc</keyword>
<dbReference type="PANTHER" id="PTHR31973">
    <property type="entry name" value="POLYPROTEIN, PUTATIVE-RELATED"/>
    <property type="match status" value="1"/>
</dbReference>
<feature type="region of interest" description="Disordered" evidence="2">
    <location>
        <begin position="165"/>
        <end position="194"/>
    </location>
</feature>
<keyword evidence="1" id="KW-0479">Metal-binding</keyword>
<protein>
    <recommendedName>
        <fullName evidence="3">CCHC-type domain-containing protein</fullName>
    </recommendedName>
</protein>
<evidence type="ECO:0000313" key="5">
    <source>
        <dbReference type="Proteomes" id="UP001064489"/>
    </source>
</evidence>
<reference evidence="4" key="1">
    <citation type="journal article" date="2022" name="Plant J.">
        <title>Strategies of tolerance reflected in two North American maple genomes.</title>
        <authorList>
            <person name="McEvoy S.L."/>
            <person name="Sezen U.U."/>
            <person name="Trouern-Trend A."/>
            <person name="McMahon S.M."/>
            <person name="Schaberg P.G."/>
            <person name="Yang J."/>
            <person name="Wegrzyn J.L."/>
            <person name="Swenson N.G."/>
        </authorList>
    </citation>
    <scope>NUCLEOTIDE SEQUENCE</scope>
    <source>
        <strain evidence="4">91603</strain>
    </source>
</reference>
<comment type="caution">
    <text evidence="4">The sequence shown here is derived from an EMBL/GenBank/DDBJ whole genome shotgun (WGS) entry which is preliminary data.</text>
</comment>
<dbReference type="InterPro" id="IPR006564">
    <property type="entry name" value="Znf_PMZ"/>
</dbReference>
<evidence type="ECO:0000256" key="2">
    <source>
        <dbReference type="SAM" id="MobiDB-lite"/>
    </source>
</evidence>
<dbReference type="SMART" id="SM00575">
    <property type="entry name" value="ZnF_PMZ"/>
    <property type="match status" value="1"/>
</dbReference>
<evidence type="ECO:0000313" key="4">
    <source>
        <dbReference type="EMBL" id="KAI9164822.1"/>
    </source>
</evidence>
<dbReference type="Proteomes" id="UP001064489">
    <property type="component" value="Chromosome 10"/>
</dbReference>
<keyword evidence="5" id="KW-1185">Reference proteome</keyword>
<feature type="compositionally biased region" description="Basic residues" evidence="2">
    <location>
        <begin position="178"/>
        <end position="187"/>
    </location>
</feature>
<dbReference type="GO" id="GO:0003676">
    <property type="term" value="F:nucleic acid binding"/>
    <property type="evidence" value="ECO:0007669"/>
    <property type="project" value="InterPro"/>
</dbReference>
<dbReference type="AlphaFoldDB" id="A0AAD5NL28"/>
<reference evidence="4" key="2">
    <citation type="submission" date="2023-02" db="EMBL/GenBank/DDBJ databases">
        <authorList>
            <person name="Swenson N.G."/>
            <person name="Wegrzyn J.L."/>
            <person name="Mcevoy S.L."/>
        </authorList>
    </citation>
    <scope>NUCLEOTIDE SEQUENCE</scope>
    <source>
        <strain evidence="4">91603</strain>
        <tissue evidence="4">Leaf</tissue>
    </source>
</reference>
<dbReference type="PANTHER" id="PTHR31973:SF187">
    <property type="entry name" value="MUTATOR TRANSPOSASE MUDRA PROTEIN"/>
    <property type="match status" value="1"/>
</dbReference>
<accession>A0AAD5NL28</accession>
<evidence type="ECO:0000259" key="3">
    <source>
        <dbReference type="PROSITE" id="PS50158"/>
    </source>
</evidence>
<dbReference type="GO" id="GO:0008270">
    <property type="term" value="F:zinc ion binding"/>
    <property type="evidence" value="ECO:0007669"/>
    <property type="project" value="UniProtKB-KW"/>
</dbReference>
<feature type="domain" description="CCHC-type" evidence="3">
    <location>
        <begin position="210"/>
        <end position="225"/>
    </location>
</feature>
<feature type="compositionally biased region" description="Low complexity" evidence="2">
    <location>
        <begin position="240"/>
        <end position="252"/>
    </location>
</feature>
<keyword evidence="1" id="KW-0863">Zinc-finger</keyword>
<sequence>MSAQLRIDTNMDASKWQFYRAKRIARQMVDGGIKEQYSKLREYAAEVMKMNHDTTIILKCDDSGRFVEKIKQESVYCYPQYSGNYTYQVRARGEEQFVVEINRRTYGCNMWQLIGIPCVHGMTVVLSTNHDPMDFIHLRYKKETFIQAYTLIIYGINRPKMWPKSNEAPMKCPDFRKQRGRPKKKRNLQSDKVRNKEYNQVRRNYIVVTCKKCGKKGHNRATCDKRGGGTDSVATIEGKSQSIGGSQSVVGSQDEHQDGQPKGGKRTRTQKYMGCCFISTRLYCFCV</sequence>
<proteinExistence type="predicted"/>
<feature type="region of interest" description="Disordered" evidence="2">
    <location>
        <begin position="216"/>
        <end position="267"/>
    </location>
</feature>
<dbReference type="PROSITE" id="PS50158">
    <property type="entry name" value="ZF_CCHC"/>
    <property type="match status" value="1"/>
</dbReference>
<gene>
    <name evidence="4" type="ORF">LWI28_002697</name>
</gene>